<keyword evidence="1" id="KW-0812">Transmembrane</keyword>
<dbReference type="InterPro" id="IPR058379">
    <property type="entry name" value="DUF8066"/>
</dbReference>
<dbReference type="AlphaFoldDB" id="A0ABD5ZG47"/>
<evidence type="ECO:0000313" key="3">
    <source>
        <dbReference type="Proteomes" id="UP001596481"/>
    </source>
</evidence>
<keyword evidence="1" id="KW-1133">Transmembrane helix</keyword>
<dbReference type="EMBL" id="JBHTAA010000005">
    <property type="protein sequence ID" value="MFC7204134.1"/>
    <property type="molecule type" value="Genomic_DNA"/>
</dbReference>
<proteinExistence type="predicted"/>
<feature type="transmembrane region" description="Helical" evidence="1">
    <location>
        <begin position="45"/>
        <end position="65"/>
    </location>
</feature>
<sequence length="89" mass="9878">MSSSQRFVPFRVSRRVRLAVALFVLLLVVYSVVIAQQILLGVMVVFWVVVLWYGARLVVAIEGIAAQLSRLADSRAEDEATSPVESSRD</sequence>
<gene>
    <name evidence="2" type="ORF">ACFQJC_11465</name>
</gene>
<organism evidence="2 3">
    <name type="scientific">Haloferax namakaokahaiae</name>
    <dbReference type="NCBI Taxonomy" id="1748331"/>
    <lineage>
        <taxon>Archaea</taxon>
        <taxon>Methanobacteriati</taxon>
        <taxon>Methanobacteriota</taxon>
        <taxon>Stenosarchaea group</taxon>
        <taxon>Halobacteria</taxon>
        <taxon>Halobacteriales</taxon>
        <taxon>Haloferacaceae</taxon>
        <taxon>Haloferax</taxon>
    </lineage>
</organism>
<accession>A0ABD5ZG47</accession>
<protein>
    <submittedName>
        <fullName evidence="2">Uncharacterized protein</fullName>
    </submittedName>
</protein>
<evidence type="ECO:0000313" key="2">
    <source>
        <dbReference type="EMBL" id="MFC7204134.1"/>
    </source>
</evidence>
<comment type="caution">
    <text evidence="2">The sequence shown here is derived from an EMBL/GenBank/DDBJ whole genome shotgun (WGS) entry which is preliminary data.</text>
</comment>
<dbReference type="Proteomes" id="UP001596481">
    <property type="component" value="Unassembled WGS sequence"/>
</dbReference>
<evidence type="ECO:0000256" key="1">
    <source>
        <dbReference type="SAM" id="Phobius"/>
    </source>
</evidence>
<keyword evidence="3" id="KW-1185">Reference proteome</keyword>
<reference evidence="2 3" key="1">
    <citation type="journal article" date="2019" name="Int. J. Syst. Evol. Microbiol.">
        <title>The Global Catalogue of Microorganisms (GCM) 10K type strain sequencing project: providing services to taxonomists for standard genome sequencing and annotation.</title>
        <authorList>
            <consortium name="The Broad Institute Genomics Platform"/>
            <consortium name="The Broad Institute Genome Sequencing Center for Infectious Disease"/>
            <person name="Wu L."/>
            <person name="Ma J."/>
        </authorList>
    </citation>
    <scope>NUCLEOTIDE SEQUENCE [LARGE SCALE GENOMIC DNA]</scope>
    <source>
        <strain evidence="2 3">DSM 29988</strain>
    </source>
</reference>
<keyword evidence="1" id="KW-0472">Membrane</keyword>
<dbReference type="RefSeq" id="WP_390223576.1">
    <property type="nucleotide sequence ID" value="NZ_JBHTAA010000005.1"/>
</dbReference>
<name>A0ABD5ZG47_9EURY</name>
<dbReference type="Pfam" id="PF26262">
    <property type="entry name" value="DUF8066"/>
    <property type="match status" value="1"/>
</dbReference>